<evidence type="ECO:0000259" key="5">
    <source>
        <dbReference type="Pfam" id="PF16561"/>
    </source>
</evidence>
<dbReference type="PANTHER" id="PTHR10343:SF84">
    <property type="entry name" value="5'-AMP-ACTIVATED PROTEIN KINASE SUBUNIT BETA-1"/>
    <property type="match status" value="1"/>
</dbReference>
<dbReference type="InterPro" id="IPR032640">
    <property type="entry name" value="AMPK1_CBM"/>
</dbReference>
<dbReference type="InterPro" id="IPR013783">
    <property type="entry name" value="Ig-like_fold"/>
</dbReference>
<accession>A0ABR1EX39</accession>
<name>A0ABR1EX39_NECAM</name>
<comment type="caution">
    <text evidence="6">The sequence shown here is derived from an EMBL/GenBank/DDBJ whole genome shotgun (WGS) entry which is preliminary data.</text>
</comment>
<dbReference type="EMBL" id="JAVFWL010000006">
    <property type="protein sequence ID" value="KAK6766411.1"/>
    <property type="molecule type" value="Genomic_DNA"/>
</dbReference>
<dbReference type="CDD" id="cd02859">
    <property type="entry name" value="E_set_AMPKbeta_like_N"/>
    <property type="match status" value="1"/>
</dbReference>
<proteinExistence type="inferred from homology"/>
<dbReference type="Gene3D" id="2.60.40.10">
    <property type="entry name" value="Immunoglobulins"/>
    <property type="match status" value="1"/>
</dbReference>
<comment type="function">
    <text evidence="2">Non-catalytic subunit of AMP-activated protein kinase (AMPK), an energy sensor protein kinase that plays a key role in regulating cellular energy metabolism. In response to reduction of intracellular ATP levels, AMPK activates energy-producing pathways and inhibits energy-consuming processes: inhibits protein, carbohydrate and lipid biosynthesis, as well as cell growth and proliferation. AMPK acts via direct phosphorylation of metabolic enzymes, and by longer-term effects via phosphorylation of transcription regulators. Also acts as a regulator of cellular polarity by remodeling the actin cytoskeleton; probably by indirectly activating myosin. Beta non-catalytic subunit acts as a scaffold on which the AMPK complex assembles, via its C-terminus that bridges alpha (PRKAA1 or PRKAA2) and gamma subunits (PRKAG1, PRKAG2 or PRKAG3).</text>
</comment>
<reference evidence="6 7" key="1">
    <citation type="submission" date="2023-08" db="EMBL/GenBank/DDBJ databases">
        <title>A Necator americanus chromosomal reference genome.</title>
        <authorList>
            <person name="Ilik V."/>
            <person name="Petrzelkova K.J."/>
            <person name="Pardy F."/>
            <person name="Fuh T."/>
            <person name="Niatou-Singa F.S."/>
            <person name="Gouil Q."/>
            <person name="Baker L."/>
            <person name="Ritchie M.E."/>
            <person name="Jex A.R."/>
            <person name="Gazzola D."/>
            <person name="Li H."/>
            <person name="Toshio Fujiwara R."/>
            <person name="Zhan B."/>
            <person name="Aroian R.V."/>
            <person name="Pafco B."/>
            <person name="Schwarz E.M."/>
        </authorList>
    </citation>
    <scope>NUCLEOTIDE SEQUENCE [LARGE SCALE GENOMIC DNA]</scope>
    <source>
        <strain evidence="6 7">Aroian</strain>
        <tissue evidence="6">Whole animal</tissue>
    </source>
</reference>
<dbReference type="PANTHER" id="PTHR10343">
    <property type="entry name" value="5'-AMP-ACTIVATED PROTEIN KINASE , BETA SUBUNIT"/>
    <property type="match status" value="1"/>
</dbReference>
<evidence type="ECO:0000313" key="7">
    <source>
        <dbReference type="Proteomes" id="UP001303046"/>
    </source>
</evidence>
<protein>
    <recommendedName>
        <fullName evidence="3">5'-AMP-activated protein kinase subunit beta-1</fullName>
    </recommendedName>
</protein>
<evidence type="ECO:0000256" key="1">
    <source>
        <dbReference type="ARBA" id="ARBA00010926"/>
    </source>
</evidence>
<evidence type="ECO:0000256" key="2">
    <source>
        <dbReference type="ARBA" id="ARBA00025180"/>
    </source>
</evidence>
<dbReference type="InterPro" id="IPR014756">
    <property type="entry name" value="Ig_E-set"/>
</dbReference>
<evidence type="ECO:0000256" key="4">
    <source>
        <dbReference type="SAM" id="MobiDB-lite"/>
    </source>
</evidence>
<comment type="similarity">
    <text evidence="1">Belongs to the 5'-AMP-activated protein kinase beta subunit family.</text>
</comment>
<gene>
    <name evidence="6" type="primary">Necator_chrX.g26154</name>
    <name evidence="6" type="ORF">RB195_025988</name>
</gene>
<feature type="region of interest" description="Disordered" evidence="4">
    <location>
        <begin position="22"/>
        <end position="64"/>
    </location>
</feature>
<feature type="compositionally biased region" description="Basic and acidic residues" evidence="4">
    <location>
        <begin position="39"/>
        <end position="53"/>
    </location>
</feature>
<dbReference type="Proteomes" id="UP001303046">
    <property type="component" value="Unassembled WGS sequence"/>
</dbReference>
<sequence>MAMWGMLKKIFLRHNSSDEEELQNEQSLCDASNVNSEPHAMDGMEDAVEHKPVNESAEAAPDSGLHDKNVRKIMRPVMFIWHYLKENEPYSVYVCGSWDGWLNHTRLHKSDSYFFAVINLEPGYYEFKFYVDNEWMTNENIPYIDVGYYSKNIITVKEEENHEIANEKNDL</sequence>
<dbReference type="InterPro" id="IPR050827">
    <property type="entry name" value="CRP1_MDG1_kinase"/>
</dbReference>
<evidence type="ECO:0000256" key="3">
    <source>
        <dbReference type="ARBA" id="ARBA00040010"/>
    </source>
</evidence>
<organism evidence="6 7">
    <name type="scientific">Necator americanus</name>
    <name type="common">Human hookworm</name>
    <dbReference type="NCBI Taxonomy" id="51031"/>
    <lineage>
        <taxon>Eukaryota</taxon>
        <taxon>Metazoa</taxon>
        <taxon>Ecdysozoa</taxon>
        <taxon>Nematoda</taxon>
        <taxon>Chromadorea</taxon>
        <taxon>Rhabditida</taxon>
        <taxon>Rhabditina</taxon>
        <taxon>Rhabditomorpha</taxon>
        <taxon>Strongyloidea</taxon>
        <taxon>Ancylostomatidae</taxon>
        <taxon>Bunostominae</taxon>
        <taxon>Necator</taxon>
    </lineage>
</organism>
<evidence type="ECO:0000313" key="6">
    <source>
        <dbReference type="EMBL" id="KAK6766411.1"/>
    </source>
</evidence>
<dbReference type="Pfam" id="PF16561">
    <property type="entry name" value="AMPK1_CBM"/>
    <property type="match status" value="1"/>
</dbReference>
<feature type="domain" description="AMP-activated protein kinase glycogen-binding" evidence="5">
    <location>
        <begin position="76"/>
        <end position="159"/>
    </location>
</feature>
<keyword evidence="7" id="KW-1185">Reference proteome</keyword>
<feature type="compositionally biased region" description="Polar residues" evidence="4">
    <location>
        <begin position="24"/>
        <end position="36"/>
    </location>
</feature>
<dbReference type="SUPFAM" id="SSF81296">
    <property type="entry name" value="E set domains"/>
    <property type="match status" value="1"/>
</dbReference>